<name>A0A6J4KAJ6_9BACT</name>
<dbReference type="SUPFAM" id="SSF52833">
    <property type="entry name" value="Thioredoxin-like"/>
    <property type="match status" value="1"/>
</dbReference>
<proteinExistence type="predicted"/>
<sequence>MTAPDYAAHFAAAVPLAEAIAAARTNKALWEAVYRGARVPPEALARAAALPGPRRLLAISEDWCGDAVNSLPIIARLAEATPGLALRVLARDEHPALMDAHLTNGARSIPVVVALDGDFAPLGAWGPRPAELQRWALGPGRALDKAERYKEIRRWYARDRGRTVVSEVLDVLERVPR</sequence>
<dbReference type="EMBL" id="CADCTU010000152">
    <property type="protein sequence ID" value="CAA9299334.1"/>
    <property type="molecule type" value="Genomic_DNA"/>
</dbReference>
<accession>A0A6J4KAJ6</accession>
<dbReference type="Gene3D" id="3.40.30.10">
    <property type="entry name" value="Glutaredoxin"/>
    <property type="match status" value="1"/>
</dbReference>
<evidence type="ECO:0000313" key="1">
    <source>
        <dbReference type="EMBL" id="CAA9299334.1"/>
    </source>
</evidence>
<protein>
    <recommendedName>
        <fullName evidence="2">Thioredoxin</fullName>
    </recommendedName>
</protein>
<dbReference type="Pfam" id="PF14595">
    <property type="entry name" value="Thioredoxin_9"/>
    <property type="match status" value="1"/>
</dbReference>
<evidence type="ECO:0008006" key="2">
    <source>
        <dbReference type="Google" id="ProtNLM"/>
    </source>
</evidence>
<dbReference type="AlphaFoldDB" id="A0A6J4KAJ6"/>
<reference evidence="1" key="1">
    <citation type="submission" date="2020-02" db="EMBL/GenBank/DDBJ databases">
        <authorList>
            <person name="Meier V. D."/>
        </authorList>
    </citation>
    <scope>NUCLEOTIDE SEQUENCE</scope>
    <source>
        <strain evidence="1">AVDCRST_MAG11</strain>
    </source>
</reference>
<organism evidence="1">
    <name type="scientific">uncultured Gemmatimonadaceae bacterium</name>
    <dbReference type="NCBI Taxonomy" id="246130"/>
    <lineage>
        <taxon>Bacteria</taxon>
        <taxon>Pseudomonadati</taxon>
        <taxon>Gemmatimonadota</taxon>
        <taxon>Gemmatimonadia</taxon>
        <taxon>Gemmatimonadales</taxon>
        <taxon>Gemmatimonadaceae</taxon>
        <taxon>environmental samples</taxon>
    </lineage>
</organism>
<gene>
    <name evidence="1" type="ORF">AVDCRST_MAG11-706</name>
</gene>
<dbReference type="InterPro" id="IPR036249">
    <property type="entry name" value="Thioredoxin-like_sf"/>
</dbReference>